<keyword evidence="6" id="KW-0106">Calcium</keyword>
<dbReference type="PROSITE" id="PS00523">
    <property type="entry name" value="SULFATASE_1"/>
    <property type="match status" value="1"/>
</dbReference>
<keyword evidence="4" id="KW-0732">Signal</keyword>
<keyword evidence="9" id="KW-1185">Reference proteome</keyword>
<accession>A0ABT7YHB9</accession>
<dbReference type="EMBL" id="JAUEPH010000010">
    <property type="protein sequence ID" value="MDN3205913.1"/>
    <property type="molecule type" value="Genomic_DNA"/>
</dbReference>
<comment type="similarity">
    <text evidence="2">Belongs to the sulfatase family.</text>
</comment>
<evidence type="ECO:0000313" key="8">
    <source>
        <dbReference type="EMBL" id="MDN3205913.1"/>
    </source>
</evidence>
<reference evidence="8" key="1">
    <citation type="submission" date="2023-06" db="EMBL/GenBank/DDBJ databases">
        <title>Robiginitalea aurantiacus sp. nov. and Algoriphagus sediminis sp. nov., isolated from coastal sediment.</title>
        <authorList>
            <person name="Zhou Z.Y."/>
            <person name="An J."/>
            <person name="Jia Y.W."/>
            <person name="Du Z.J."/>
        </authorList>
    </citation>
    <scope>NUCLEOTIDE SEQUENCE</scope>
    <source>
        <strain evidence="8">C2-7</strain>
    </source>
</reference>
<dbReference type="InterPro" id="IPR000917">
    <property type="entry name" value="Sulfatase_N"/>
</dbReference>
<dbReference type="CDD" id="cd16144">
    <property type="entry name" value="ARS_like"/>
    <property type="match status" value="1"/>
</dbReference>
<keyword evidence="5" id="KW-0378">Hydrolase</keyword>
<dbReference type="Gene3D" id="3.30.1120.10">
    <property type="match status" value="1"/>
</dbReference>
<comment type="cofactor">
    <cofactor evidence="1">
        <name>Ca(2+)</name>
        <dbReference type="ChEBI" id="CHEBI:29108"/>
    </cofactor>
</comment>
<dbReference type="SUPFAM" id="SSF53649">
    <property type="entry name" value="Alkaline phosphatase-like"/>
    <property type="match status" value="1"/>
</dbReference>
<dbReference type="Proteomes" id="UP001171916">
    <property type="component" value="Unassembled WGS sequence"/>
</dbReference>
<organism evidence="8 9">
    <name type="scientific">Algoriphagus sediminis</name>
    <dbReference type="NCBI Taxonomy" id="3057113"/>
    <lineage>
        <taxon>Bacteria</taxon>
        <taxon>Pseudomonadati</taxon>
        <taxon>Bacteroidota</taxon>
        <taxon>Cytophagia</taxon>
        <taxon>Cytophagales</taxon>
        <taxon>Cyclobacteriaceae</taxon>
        <taxon>Algoriphagus</taxon>
    </lineage>
</organism>
<proteinExistence type="inferred from homology"/>
<dbReference type="InterPro" id="IPR024607">
    <property type="entry name" value="Sulfatase_CS"/>
</dbReference>
<dbReference type="InterPro" id="IPR050738">
    <property type="entry name" value="Sulfatase"/>
</dbReference>
<gene>
    <name evidence="8" type="ORF">QVH07_17295</name>
</gene>
<keyword evidence="3" id="KW-0479">Metal-binding</keyword>
<dbReference type="PANTHER" id="PTHR42693:SF42">
    <property type="entry name" value="ARYLSULFATASE G"/>
    <property type="match status" value="1"/>
</dbReference>
<dbReference type="Pfam" id="PF00884">
    <property type="entry name" value="Sulfatase"/>
    <property type="match status" value="1"/>
</dbReference>
<evidence type="ECO:0000256" key="4">
    <source>
        <dbReference type="ARBA" id="ARBA00022729"/>
    </source>
</evidence>
<evidence type="ECO:0000313" key="9">
    <source>
        <dbReference type="Proteomes" id="UP001171916"/>
    </source>
</evidence>
<protein>
    <submittedName>
        <fullName evidence="8">Sulfatase</fullName>
    </submittedName>
</protein>
<dbReference type="PANTHER" id="PTHR42693">
    <property type="entry name" value="ARYLSULFATASE FAMILY MEMBER"/>
    <property type="match status" value="1"/>
</dbReference>
<evidence type="ECO:0000259" key="7">
    <source>
        <dbReference type="Pfam" id="PF00884"/>
    </source>
</evidence>
<evidence type="ECO:0000256" key="3">
    <source>
        <dbReference type="ARBA" id="ARBA00022723"/>
    </source>
</evidence>
<evidence type="ECO:0000256" key="5">
    <source>
        <dbReference type="ARBA" id="ARBA00022801"/>
    </source>
</evidence>
<comment type="caution">
    <text evidence="8">The sequence shown here is derived from an EMBL/GenBank/DDBJ whole genome shotgun (WGS) entry which is preliminary data.</text>
</comment>
<evidence type="ECO:0000256" key="6">
    <source>
        <dbReference type="ARBA" id="ARBA00022837"/>
    </source>
</evidence>
<evidence type="ECO:0000256" key="2">
    <source>
        <dbReference type="ARBA" id="ARBA00008779"/>
    </source>
</evidence>
<sequence length="473" mass="53405">MRRLFLGLITLFLWHFSYAQIPEKFNIVLIHVDDLGWTDIGALGSDFYDTPNIDRLAEEGVLFTNSYAAAAICSPTRAALLTGKYPANLGITDWIRAKFQGASTSGEPEDYEEFEDKPLKTPTIQGFLPLEEKTIAEYLKPLGYRTLHVGKWHLGEEGFHPEDQGFDVNIGGNDLGQPPSYFDPYKPSEPREFYEITTLEPRKEGEFLTDREGDEVVNFIEKNSHGPFFVHYAPYAVHTPIMGPPELVEKYESKPKGKQENPVYAALVESVDRNVGKIISSLEANGLREKTMIIFTSDNGGLIGNPDRPITNNSPLRSQKGYPYEGGIRVPTIVSFPGIVKDGVKEESPIISMDWLPTILDMLEQPIPENGLVGKSLKPLLTSRTAKLEDRDLFWHFPHYRGSDVVPYAIIRSRNYKLIYYFDGSQAELYDLKFDLAETNNIINSRPLIATDLARKIEIWLNESGARLPIEKN</sequence>
<name>A0ABT7YHB9_9BACT</name>
<feature type="domain" description="Sulfatase N-terminal" evidence="7">
    <location>
        <begin position="26"/>
        <end position="363"/>
    </location>
</feature>
<dbReference type="PROSITE" id="PS00149">
    <property type="entry name" value="SULFATASE_2"/>
    <property type="match status" value="1"/>
</dbReference>
<evidence type="ECO:0000256" key="1">
    <source>
        <dbReference type="ARBA" id="ARBA00001913"/>
    </source>
</evidence>
<dbReference type="Gene3D" id="3.40.720.10">
    <property type="entry name" value="Alkaline Phosphatase, subunit A"/>
    <property type="match status" value="1"/>
</dbReference>
<dbReference type="InterPro" id="IPR017850">
    <property type="entry name" value="Alkaline_phosphatase_core_sf"/>
</dbReference>
<dbReference type="RefSeq" id="WP_290002956.1">
    <property type="nucleotide sequence ID" value="NZ_JAUEPH010000010.1"/>
</dbReference>